<reference evidence="1 2" key="1">
    <citation type="submission" date="2018-08" db="EMBL/GenBank/DDBJ databases">
        <title>Isolation, diversity and antifungal activity of Actinobacteria from wheat.</title>
        <authorList>
            <person name="Han C."/>
        </authorList>
    </citation>
    <scope>NUCLEOTIDE SEQUENCE [LARGE SCALE GENOMIC DNA]</scope>
    <source>
        <strain evidence="1 2">NEAU-YY421</strain>
    </source>
</reference>
<protein>
    <submittedName>
        <fullName evidence="1">Uncharacterized protein</fullName>
    </submittedName>
</protein>
<name>A0A372M2M4_9ACTN</name>
<dbReference type="Proteomes" id="UP000263094">
    <property type="component" value="Unassembled WGS sequence"/>
</dbReference>
<organism evidence="1 2">
    <name type="scientific">Streptomyces triticagri</name>
    <dbReference type="NCBI Taxonomy" id="2293568"/>
    <lineage>
        <taxon>Bacteria</taxon>
        <taxon>Bacillati</taxon>
        <taxon>Actinomycetota</taxon>
        <taxon>Actinomycetes</taxon>
        <taxon>Kitasatosporales</taxon>
        <taxon>Streptomycetaceae</taxon>
        <taxon>Streptomyces</taxon>
    </lineage>
</organism>
<evidence type="ECO:0000313" key="1">
    <source>
        <dbReference type="EMBL" id="RFU85176.1"/>
    </source>
</evidence>
<dbReference type="OrthoDB" id="4299856at2"/>
<dbReference type="EMBL" id="QUAK01000101">
    <property type="protein sequence ID" value="RFU85176.1"/>
    <property type="molecule type" value="Genomic_DNA"/>
</dbReference>
<accession>A0A372M2M4</accession>
<sequence>MRRLWIRGDCWFGCERTEVPVLWLGPLQWDGQHAPVYACSPCLARIQAQATRYFYQRRPAVVRPT</sequence>
<comment type="caution">
    <text evidence="1">The sequence shown here is derived from an EMBL/GenBank/DDBJ whole genome shotgun (WGS) entry which is preliminary data.</text>
</comment>
<keyword evidence="2" id="KW-1185">Reference proteome</keyword>
<dbReference type="AlphaFoldDB" id="A0A372M2M4"/>
<proteinExistence type="predicted"/>
<gene>
    <name evidence="1" type="ORF">DY218_18615</name>
</gene>
<evidence type="ECO:0000313" key="2">
    <source>
        <dbReference type="Proteomes" id="UP000263094"/>
    </source>
</evidence>